<gene>
    <name evidence="13" type="ORF">E3Q01_02307</name>
    <name evidence="12" type="ORF">E3Q02_02300</name>
    <name evidence="14" type="ORF">E3Q03_02230</name>
    <name evidence="11" type="ORF">E3Q10_02112</name>
    <name evidence="10" type="ORF">E3Q22_02454</name>
</gene>
<dbReference type="PIRSF" id="PIRSF007764">
    <property type="entry name" value="Sld5"/>
    <property type="match status" value="1"/>
</dbReference>
<evidence type="ECO:0000313" key="14">
    <source>
        <dbReference type="EMBL" id="TIC66286.1"/>
    </source>
</evidence>
<dbReference type="InterPro" id="IPR036224">
    <property type="entry name" value="GINS_bundle-like_dom_sf"/>
</dbReference>
<dbReference type="Pfam" id="PF05916">
    <property type="entry name" value="Sld5"/>
    <property type="match status" value="1"/>
</dbReference>
<evidence type="ECO:0000256" key="6">
    <source>
        <dbReference type="PIRNR" id="PIRNR007764"/>
    </source>
</evidence>
<comment type="subcellular location">
    <subcellularLocation>
        <location evidence="1 6">Nucleus</location>
    </subcellularLocation>
</comment>
<feature type="domain" description="DNA replication complex GINS protein SLD5 C-terminal" evidence="9">
    <location>
        <begin position="210"/>
        <end position="261"/>
    </location>
</feature>
<dbReference type="OrthoDB" id="338231at2759"/>
<name>A0A4T0M008_9BASI</name>
<accession>A0A4T0M008</accession>
<dbReference type="SUPFAM" id="SSF158573">
    <property type="entry name" value="GINS helical bundle-like"/>
    <property type="match status" value="1"/>
</dbReference>
<keyword evidence="5 6" id="KW-0539">Nucleus</keyword>
<evidence type="ECO:0000313" key="19">
    <source>
        <dbReference type="Proteomes" id="UP000310708"/>
    </source>
</evidence>
<dbReference type="EMBL" id="SPRW01000023">
    <property type="protein sequence ID" value="TIC65100.1"/>
    <property type="molecule type" value="Genomic_DNA"/>
</dbReference>
<dbReference type="GO" id="GO:0000727">
    <property type="term" value="P:double-strand break repair via break-induced replication"/>
    <property type="evidence" value="ECO:0007669"/>
    <property type="project" value="TreeGrafter"/>
</dbReference>
<protein>
    <recommendedName>
        <fullName evidence="3 6">DNA replication complex GINS protein SLD5</fullName>
    </recommendedName>
</protein>
<evidence type="ECO:0000256" key="2">
    <source>
        <dbReference type="ARBA" id="ARBA00008187"/>
    </source>
</evidence>
<dbReference type="Proteomes" id="UP000310685">
    <property type="component" value="Unassembled WGS sequence"/>
</dbReference>
<evidence type="ECO:0000256" key="5">
    <source>
        <dbReference type="ARBA" id="ARBA00023242"/>
    </source>
</evidence>
<dbReference type="GO" id="GO:0006261">
    <property type="term" value="P:DNA-templated DNA replication"/>
    <property type="evidence" value="ECO:0007669"/>
    <property type="project" value="InterPro"/>
</dbReference>
<evidence type="ECO:0000259" key="9">
    <source>
        <dbReference type="Pfam" id="PF16922"/>
    </source>
</evidence>
<dbReference type="Proteomes" id="UP000310708">
    <property type="component" value="Unassembled WGS sequence"/>
</dbReference>
<evidence type="ECO:0000313" key="18">
    <source>
        <dbReference type="Proteomes" id="UP000310685"/>
    </source>
</evidence>
<evidence type="ECO:0000256" key="4">
    <source>
        <dbReference type="ARBA" id="ARBA00022705"/>
    </source>
</evidence>
<evidence type="ECO:0000313" key="15">
    <source>
        <dbReference type="Proteomes" id="UP000305362"/>
    </source>
</evidence>
<evidence type="ECO:0000313" key="10">
    <source>
        <dbReference type="EMBL" id="TIB78705.1"/>
    </source>
</evidence>
<evidence type="ECO:0000313" key="16">
    <source>
        <dbReference type="Proteomes" id="UP000305647"/>
    </source>
</evidence>
<dbReference type="CDD" id="cd21692">
    <property type="entry name" value="GINS_B_Sld5"/>
    <property type="match status" value="1"/>
</dbReference>
<dbReference type="EMBL" id="SPRV01000021">
    <property type="protein sequence ID" value="TIC66286.1"/>
    <property type="molecule type" value="Genomic_DNA"/>
</dbReference>
<evidence type="ECO:0000313" key="17">
    <source>
        <dbReference type="Proteomes" id="UP000309601"/>
    </source>
</evidence>
<feature type="domain" description="GINS subunit" evidence="8">
    <location>
        <begin position="95"/>
        <end position="160"/>
    </location>
</feature>
<dbReference type="InterPro" id="IPR031633">
    <property type="entry name" value="SLD5_C"/>
</dbReference>
<dbReference type="Gene3D" id="1.20.58.1030">
    <property type="match status" value="1"/>
</dbReference>
<evidence type="ECO:0000259" key="8">
    <source>
        <dbReference type="Pfam" id="PF05916"/>
    </source>
</evidence>
<dbReference type="EMBL" id="SPRC01000024">
    <property type="protein sequence ID" value="TIB78705.1"/>
    <property type="molecule type" value="Genomic_DNA"/>
</dbReference>
<dbReference type="Gene3D" id="3.40.5.60">
    <property type="match status" value="1"/>
</dbReference>
<comment type="caution">
    <text evidence="13">The sequence shown here is derived from an EMBL/GenBank/DDBJ whole genome shotgun (WGS) entry which is preliminary data.</text>
</comment>
<dbReference type="InterPro" id="IPR038749">
    <property type="entry name" value="Sld5_GINS_A"/>
</dbReference>
<dbReference type="AlphaFoldDB" id="A0A4T0M008"/>
<dbReference type="Pfam" id="PF16922">
    <property type="entry name" value="SLD5_C"/>
    <property type="match status" value="1"/>
</dbReference>
<dbReference type="PANTHER" id="PTHR21206">
    <property type="entry name" value="SLD5 PROTEIN"/>
    <property type="match status" value="1"/>
</dbReference>
<proteinExistence type="inferred from homology"/>
<comment type="function">
    <text evidence="6">The GINS complex plays an essential role in the initiation of DNA replication.</text>
</comment>
<evidence type="ECO:0000256" key="7">
    <source>
        <dbReference type="SAM" id="MobiDB-lite"/>
    </source>
</evidence>
<reference evidence="15 16" key="1">
    <citation type="submission" date="2019-03" db="EMBL/GenBank/DDBJ databases">
        <title>Sequencing 25 genomes of Wallemia mellicola.</title>
        <authorList>
            <person name="Gostincar C."/>
        </authorList>
    </citation>
    <scope>NUCLEOTIDE SEQUENCE [LARGE SCALE GENOMIC DNA]</scope>
    <source>
        <strain evidence="12 17">EXF-1274</strain>
        <strain evidence="14 15">EXF-1277</strain>
        <strain evidence="10 18">EXF-6152</strain>
        <strain evidence="13 19">EXF-757</strain>
        <strain evidence="11 16">EXF-8738</strain>
    </source>
</reference>
<organism evidence="13 19">
    <name type="scientific">Wallemia mellicola</name>
    <dbReference type="NCBI Taxonomy" id="1708541"/>
    <lineage>
        <taxon>Eukaryota</taxon>
        <taxon>Fungi</taxon>
        <taxon>Dikarya</taxon>
        <taxon>Basidiomycota</taxon>
        <taxon>Wallemiomycotina</taxon>
        <taxon>Wallemiomycetes</taxon>
        <taxon>Wallemiales</taxon>
        <taxon>Wallemiaceae</taxon>
        <taxon>Wallemia</taxon>
    </lineage>
</organism>
<evidence type="ECO:0000313" key="12">
    <source>
        <dbReference type="EMBL" id="TIC65100.1"/>
    </source>
</evidence>
<dbReference type="InterPro" id="IPR021151">
    <property type="entry name" value="GINS_A"/>
</dbReference>
<dbReference type="EMBL" id="SPRO01000019">
    <property type="protein sequence ID" value="TIC30403.1"/>
    <property type="molecule type" value="Genomic_DNA"/>
</dbReference>
<dbReference type="EMBL" id="SPRX01000026">
    <property type="protein sequence ID" value="TIC65136.1"/>
    <property type="molecule type" value="Genomic_DNA"/>
</dbReference>
<dbReference type="PANTHER" id="PTHR21206:SF0">
    <property type="entry name" value="DNA REPLICATION COMPLEX GINS PROTEIN SLD5"/>
    <property type="match status" value="1"/>
</dbReference>
<keyword evidence="4 6" id="KW-0235">DNA replication</keyword>
<dbReference type="GO" id="GO:0000811">
    <property type="term" value="C:GINS complex"/>
    <property type="evidence" value="ECO:0007669"/>
    <property type="project" value="UniProtKB-UniRule"/>
</dbReference>
<comment type="similarity">
    <text evidence="2 6">Belongs to the GINS4/SLD5 family.</text>
</comment>
<evidence type="ECO:0000313" key="11">
    <source>
        <dbReference type="EMBL" id="TIC30403.1"/>
    </source>
</evidence>
<evidence type="ECO:0000313" key="13">
    <source>
        <dbReference type="EMBL" id="TIC65136.1"/>
    </source>
</evidence>
<dbReference type="CDD" id="cd11711">
    <property type="entry name" value="GINS_A_Sld5"/>
    <property type="match status" value="1"/>
</dbReference>
<dbReference type="Proteomes" id="UP000305647">
    <property type="component" value="Unassembled WGS sequence"/>
</dbReference>
<dbReference type="SUPFAM" id="SSF160059">
    <property type="entry name" value="PriA/YqbF domain"/>
    <property type="match status" value="1"/>
</dbReference>
<evidence type="ECO:0000256" key="1">
    <source>
        <dbReference type="ARBA" id="ARBA00004123"/>
    </source>
</evidence>
<dbReference type="Proteomes" id="UP000309601">
    <property type="component" value="Unassembled WGS sequence"/>
</dbReference>
<dbReference type="Proteomes" id="UP000305362">
    <property type="component" value="Unassembled WGS sequence"/>
</dbReference>
<dbReference type="InterPro" id="IPR008591">
    <property type="entry name" value="GINS_Sld5"/>
</dbReference>
<evidence type="ECO:0000256" key="3">
    <source>
        <dbReference type="ARBA" id="ARBA00014804"/>
    </source>
</evidence>
<sequence length="261" mass="29867">MSWNKNLSSMDVDEEEDDMPTIRTADYSKMTKSFDVDTRAKSLDIDELMEEQSPESALSQLVRSWVAERGAPVVLEWQGEIVDEVMSQIEEQSKIVDSLKSDDRSTDEEHFQLILVQTEVERAKYVITSYVRARLSKIEEHAQYIVKNPSTHSNLSGIDESKNGKRKHADVKRFWRLIETHYQMSVLQGLPTAMRGLEDSHNGKSMVIEPDLDRAIFIRARRNVGQVQLPQQSIELMKGDNYLVSFRDVSYLIASGAVEIV</sequence>
<feature type="region of interest" description="Disordered" evidence="7">
    <location>
        <begin position="1"/>
        <end position="20"/>
    </location>
</feature>